<dbReference type="SUPFAM" id="SSF55174">
    <property type="entry name" value="Alpha-L RNA-binding motif"/>
    <property type="match status" value="1"/>
</dbReference>
<dbReference type="GO" id="GO:0006412">
    <property type="term" value="P:translation"/>
    <property type="evidence" value="ECO:0007669"/>
    <property type="project" value="UniProtKB-UniRule"/>
</dbReference>
<dbReference type="OrthoDB" id="9803672at2"/>
<dbReference type="EMBL" id="SORI01000014">
    <property type="protein sequence ID" value="TDY58378.1"/>
    <property type="molecule type" value="Genomic_DNA"/>
</dbReference>
<evidence type="ECO:0000256" key="4">
    <source>
        <dbReference type="ARBA" id="ARBA00022980"/>
    </source>
</evidence>
<dbReference type="PANTHER" id="PTHR11831:SF4">
    <property type="entry name" value="SMALL RIBOSOMAL SUBUNIT PROTEIN US4M"/>
    <property type="match status" value="1"/>
</dbReference>
<dbReference type="Gene3D" id="3.10.290.10">
    <property type="entry name" value="RNA-binding S4 domain"/>
    <property type="match status" value="1"/>
</dbReference>
<dbReference type="InterPro" id="IPR018079">
    <property type="entry name" value="Ribosomal_uS4_CS"/>
</dbReference>
<dbReference type="PROSITE" id="PS00632">
    <property type="entry name" value="RIBOSOMAL_S4"/>
    <property type="match status" value="1"/>
</dbReference>
<dbReference type="AlphaFoldDB" id="A0A4R8M336"/>
<evidence type="ECO:0000313" key="12">
    <source>
        <dbReference type="Proteomes" id="UP000295066"/>
    </source>
</evidence>
<dbReference type="FunFam" id="3.10.290.10:FF:000001">
    <property type="entry name" value="30S ribosomal protein S4"/>
    <property type="match status" value="1"/>
</dbReference>
<dbReference type="InterPro" id="IPR001912">
    <property type="entry name" value="Ribosomal_uS4_N"/>
</dbReference>
<dbReference type="InterPro" id="IPR002942">
    <property type="entry name" value="S4_RNA-bd"/>
</dbReference>
<dbReference type="GO" id="GO:0019843">
    <property type="term" value="F:rRNA binding"/>
    <property type="evidence" value="ECO:0007669"/>
    <property type="project" value="UniProtKB-UniRule"/>
</dbReference>
<comment type="function">
    <text evidence="7">With S5 and S12 plays an important role in translational accuracy.</text>
</comment>
<keyword evidence="3 7" id="KW-0694">RNA-binding</keyword>
<dbReference type="Gene3D" id="1.10.1050.10">
    <property type="entry name" value="Ribosomal Protein S4 Delta 41, Chain A, domain 1"/>
    <property type="match status" value="1"/>
</dbReference>
<dbReference type="InterPro" id="IPR036986">
    <property type="entry name" value="S4_RNA-bd_sf"/>
</dbReference>
<proteinExistence type="inferred from homology"/>
<evidence type="ECO:0000256" key="5">
    <source>
        <dbReference type="ARBA" id="ARBA00023274"/>
    </source>
</evidence>
<reference evidence="11 12" key="1">
    <citation type="submission" date="2019-03" db="EMBL/GenBank/DDBJ databases">
        <title>Genomic Encyclopedia of Type Strains, Phase IV (KMG-IV): sequencing the most valuable type-strain genomes for metagenomic binning, comparative biology and taxonomic classification.</title>
        <authorList>
            <person name="Goeker M."/>
        </authorList>
    </citation>
    <scope>NUCLEOTIDE SEQUENCE [LARGE SCALE GENOMIC DNA]</scope>
    <source>
        <strain evidence="11 12">DSM 25964</strain>
    </source>
</reference>
<gene>
    <name evidence="7" type="primary">rpsD</name>
    <name evidence="11" type="ORF">C8D99_11470</name>
</gene>
<dbReference type="PROSITE" id="PS50889">
    <property type="entry name" value="S4"/>
    <property type="match status" value="1"/>
</dbReference>
<comment type="subunit">
    <text evidence="7">Part of the 30S ribosomal subunit. Contacts protein S5. The interaction surface between S4 and S5 is involved in control of translational fidelity.</text>
</comment>
<feature type="domain" description="RNA-binding S4" evidence="9">
    <location>
        <begin position="101"/>
        <end position="163"/>
    </location>
</feature>
<dbReference type="InterPro" id="IPR005709">
    <property type="entry name" value="Ribosomal_uS4_bac-type"/>
</dbReference>
<feature type="domain" description="Small ribosomal subunit protein uS4 N-terminal" evidence="10">
    <location>
        <begin position="3"/>
        <end position="100"/>
    </location>
</feature>
<evidence type="ECO:0000256" key="6">
    <source>
        <dbReference type="ARBA" id="ARBA00035254"/>
    </source>
</evidence>
<evidence type="ECO:0000256" key="2">
    <source>
        <dbReference type="ARBA" id="ARBA00022730"/>
    </source>
</evidence>
<organism evidence="11 12">
    <name type="scientific">Aminivibrio pyruvatiphilus</name>
    <dbReference type="NCBI Taxonomy" id="1005740"/>
    <lineage>
        <taxon>Bacteria</taxon>
        <taxon>Thermotogati</taxon>
        <taxon>Synergistota</taxon>
        <taxon>Synergistia</taxon>
        <taxon>Synergistales</taxon>
        <taxon>Aminobacteriaceae</taxon>
        <taxon>Aminivibrio</taxon>
    </lineage>
</organism>
<keyword evidence="5 7" id="KW-0687">Ribonucleoprotein</keyword>
<dbReference type="PANTHER" id="PTHR11831">
    <property type="entry name" value="30S 40S RIBOSOMAL PROTEIN"/>
    <property type="match status" value="1"/>
</dbReference>
<dbReference type="SMART" id="SM00363">
    <property type="entry name" value="S4"/>
    <property type="match status" value="1"/>
</dbReference>
<dbReference type="GO" id="GO:0015935">
    <property type="term" value="C:small ribosomal subunit"/>
    <property type="evidence" value="ECO:0007669"/>
    <property type="project" value="InterPro"/>
</dbReference>
<evidence type="ECO:0000313" key="11">
    <source>
        <dbReference type="EMBL" id="TDY58378.1"/>
    </source>
</evidence>
<evidence type="ECO:0000259" key="10">
    <source>
        <dbReference type="SMART" id="SM01390"/>
    </source>
</evidence>
<dbReference type="HAMAP" id="MF_01306_B">
    <property type="entry name" value="Ribosomal_uS4_B"/>
    <property type="match status" value="1"/>
</dbReference>
<dbReference type="Pfam" id="PF01479">
    <property type="entry name" value="S4"/>
    <property type="match status" value="1"/>
</dbReference>
<protein>
    <recommendedName>
        <fullName evidence="6 7">Small ribosomal subunit protein uS4</fullName>
    </recommendedName>
</protein>
<dbReference type="Proteomes" id="UP000295066">
    <property type="component" value="Unassembled WGS sequence"/>
</dbReference>
<comment type="caution">
    <text evidence="11">The sequence shown here is derived from an EMBL/GenBank/DDBJ whole genome shotgun (WGS) entry which is preliminary data.</text>
</comment>
<dbReference type="NCBIfam" id="TIGR01017">
    <property type="entry name" value="rpsD_bact"/>
    <property type="match status" value="1"/>
</dbReference>
<keyword evidence="4 7" id="KW-0689">Ribosomal protein</keyword>
<dbReference type="Pfam" id="PF00163">
    <property type="entry name" value="Ribosomal_S4"/>
    <property type="match status" value="1"/>
</dbReference>
<dbReference type="SMART" id="SM01390">
    <property type="entry name" value="Ribosomal_S4"/>
    <property type="match status" value="1"/>
</dbReference>
<keyword evidence="2 7" id="KW-0699">rRNA-binding</keyword>
<dbReference type="GO" id="GO:0042274">
    <property type="term" value="P:ribosomal small subunit biogenesis"/>
    <property type="evidence" value="ECO:0007669"/>
    <property type="project" value="TreeGrafter"/>
</dbReference>
<sequence length="211" mass="23902">MSRYIGPSCRQCKAEGTKLFLKGDRCYSAKCAITKSEAGANTRMKKGRPRTKISEYGIRLREKQKLRRFYGMNEAQFHRIYEIANKMSGQTGHNFLQLLERRLDNVVYRLGFATSRKQARQLVLHGHFLVNGKRVDIPSFLVSAGDVVAAAEKSRETALLKENAEVAAARTVPQWLEVNSEKIEGKIIALPARDQIDAPVTEQLVVEFYAR</sequence>
<dbReference type="GO" id="GO:0003735">
    <property type="term" value="F:structural constituent of ribosome"/>
    <property type="evidence" value="ECO:0007669"/>
    <property type="project" value="InterPro"/>
</dbReference>
<dbReference type="NCBIfam" id="NF003717">
    <property type="entry name" value="PRK05327.1"/>
    <property type="match status" value="1"/>
</dbReference>
<evidence type="ECO:0000256" key="8">
    <source>
        <dbReference type="RuleBase" id="RU003699"/>
    </source>
</evidence>
<dbReference type="CDD" id="cd00165">
    <property type="entry name" value="S4"/>
    <property type="match status" value="1"/>
</dbReference>
<name>A0A4R8M336_9BACT</name>
<comment type="similarity">
    <text evidence="1 7 8">Belongs to the universal ribosomal protein uS4 family.</text>
</comment>
<dbReference type="RefSeq" id="WP_133958096.1">
    <property type="nucleotide sequence ID" value="NZ_SORI01000014.1"/>
</dbReference>
<dbReference type="InterPro" id="IPR022801">
    <property type="entry name" value="Ribosomal_uS4"/>
</dbReference>
<evidence type="ECO:0000256" key="3">
    <source>
        <dbReference type="ARBA" id="ARBA00022884"/>
    </source>
</evidence>
<evidence type="ECO:0000256" key="7">
    <source>
        <dbReference type="HAMAP-Rule" id="MF_01306"/>
    </source>
</evidence>
<accession>A0A4R8M336</accession>
<keyword evidence="12" id="KW-1185">Reference proteome</keyword>
<comment type="function">
    <text evidence="7">One of the primary rRNA binding proteins, it binds directly to 16S rRNA where it nucleates assembly of the body of the 30S subunit.</text>
</comment>
<evidence type="ECO:0000256" key="1">
    <source>
        <dbReference type="ARBA" id="ARBA00007465"/>
    </source>
</evidence>
<evidence type="ECO:0000259" key="9">
    <source>
        <dbReference type="SMART" id="SM00363"/>
    </source>
</evidence>